<dbReference type="InterPro" id="IPR040676">
    <property type="entry name" value="DUF5641"/>
</dbReference>
<dbReference type="OrthoDB" id="5984724at2759"/>
<sequence>MSDQPQPRVQLTRPFTNIGVDFAGPVILRDSYSRSPKTHKAYIAVYVCMCTKAVHLELVSNLTSEAFLASLRRLVSTRGSPVTIKSDNGSNFIGANRELQEILKEVKSHPFNKQISNALVADGISWIFNPPAAPHMGGLWEAAVKSAKFHIHRVLKNAPLNFEEYAKVLKEIEACLNSRPLCPQSSDPDDLEALTPGHFIIGGPLKSIPEADLTTVKVNRLTRWQHQQQMKQQFWRRWHLEYLQHLQKRTKWKLPQANVKVGDLVVLREDHSPPHYWKLWRIEEVHPNDKDNKKLTRTVTVRTADGNFKRPITRLVLLPSPSENDSE</sequence>
<dbReference type="Pfam" id="PF18701">
    <property type="entry name" value="DUF5641"/>
    <property type="match status" value="1"/>
</dbReference>
<dbReference type="AlphaFoldDB" id="A0A8J2PT30"/>
<evidence type="ECO:0000313" key="2">
    <source>
        <dbReference type="EMBL" id="CAG7821790.1"/>
    </source>
</evidence>
<proteinExistence type="predicted"/>
<dbReference type="InterPro" id="IPR001584">
    <property type="entry name" value="Integrase_cat-core"/>
</dbReference>
<comment type="caution">
    <text evidence="2">The sequence shown here is derived from an EMBL/GenBank/DDBJ whole genome shotgun (WGS) entry which is preliminary data.</text>
</comment>
<dbReference type="PROSITE" id="PS50994">
    <property type="entry name" value="INTEGRASE"/>
    <property type="match status" value="1"/>
</dbReference>
<dbReference type="Proteomes" id="UP000708208">
    <property type="component" value="Unassembled WGS sequence"/>
</dbReference>
<feature type="domain" description="Integrase catalytic" evidence="1">
    <location>
        <begin position="10"/>
        <end position="204"/>
    </location>
</feature>
<dbReference type="EMBL" id="CAJVCH010521225">
    <property type="protein sequence ID" value="CAG7821790.1"/>
    <property type="molecule type" value="Genomic_DNA"/>
</dbReference>
<gene>
    <name evidence="2" type="ORF">AFUS01_LOCUS32102</name>
</gene>
<protein>
    <recommendedName>
        <fullName evidence="1">Integrase catalytic domain-containing protein</fullName>
    </recommendedName>
</protein>
<organism evidence="2 3">
    <name type="scientific">Allacma fusca</name>
    <dbReference type="NCBI Taxonomy" id="39272"/>
    <lineage>
        <taxon>Eukaryota</taxon>
        <taxon>Metazoa</taxon>
        <taxon>Ecdysozoa</taxon>
        <taxon>Arthropoda</taxon>
        <taxon>Hexapoda</taxon>
        <taxon>Collembola</taxon>
        <taxon>Symphypleona</taxon>
        <taxon>Sminthuridae</taxon>
        <taxon>Allacma</taxon>
    </lineage>
</organism>
<reference evidence="2" key="1">
    <citation type="submission" date="2021-06" db="EMBL/GenBank/DDBJ databases">
        <authorList>
            <person name="Hodson N. C."/>
            <person name="Mongue J. A."/>
            <person name="Jaron S. K."/>
        </authorList>
    </citation>
    <scope>NUCLEOTIDE SEQUENCE</scope>
</reference>
<dbReference type="PANTHER" id="PTHR47331">
    <property type="entry name" value="PHD-TYPE DOMAIN-CONTAINING PROTEIN"/>
    <property type="match status" value="1"/>
</dbReference>
<keyword evidence="3" id="KW-1185">Reference proteome</keyword>
<dbReference type="GO" id="GO:0015074">
    <property type="term" value="P:DNA integration"/>
    <property type="evidence" value="ECO:0007669"/>
    <property type="project" value="InterPro"/>
</dbReference>
<evidence type="ECO:0000259" key="1">
    <source>
        <dbReference type="PROSITE" id="PS50994"/>
    </source>
</evidence>
<name>A0A8J2PT30_9HEXA</name>
<accession>A0A8J2PT30</accession>
<dbReference type="Pfam" id="PF00665">
    <property type="entry name" value="rve"/>
    <property type="match status" value="1"/>
</dbReference>
<evidence type="ECO:0000313" key="3">
    <source>
        <dbReference type="Proteomes" id="UP000708208"/>
    </source>
</evidence>